<name>A0ABN2GDJ0_9ACTN</name>
<proteinExistence type="predicted"/>
<keyword evidence="5" id="KW-1185">Reference proteome</keyword>
<evidence type="ECO:0000259" key="3">
    <source>
        <dbReference type="PROSITE" id="PS50977"/>
    </source>
</evidence>
<dbReference type="PANTHER" id="PTHR30055:SF153">
    <property type="entry name" value="HTH-TYPE TRANSCRIPTIONAL REPRESSOR RV3405C"/>
    <property type="match status" value="1"/>
</dbReference>
<dbReference type="Proteomes" id="UP001500618">
    <property type="component" value="Unassembled WGS sequence"/>
</dbReference>
<dbReference type="InterPro" id="IPR050109">
    <property type="entry name" value="HTH-type_TetR-like_transc_reg"/>
</dbReference>
<keyword evidence="1 2" id="KW-0238">DNA-binding</keyword>
<dbReference type="InterPro" id="IPR009057">
    <property type="entry name" value="Homeodomain-like_sf"/>
</dbReference>
<organism evidence="4 5">
    <name type="scientific">Fodinicola feengrottensis</name>
    <dbReference type="NCBI Taxonomy" id="435914"/>
    <lineage>
        <taxon>Bacteria</taxon>
        <taxon>Bacillati</taxon>
        <taxon>Actinomycetota</taxon>
        <taxon>Actinomycetes</taxon>
        <taxon>Mycobacteriales</taxon>
        <taxon>Fodinicola</taxon>
    </lineage>
</organism>
<dbReference type="EMBL" id="BAAANY010000007">
    <property type="protein sequence ID" value="GAA1669448.1"/>
    <property type="molecule type" value="Genomic_DNA"/>
</dbReference>
<gene>
    <name evidence="4" type="ORF">GCM10009765_18640</name>
</gene>
<dbReference type="PROSITE" id="PS50977">
    <property type="entry name" value="HTH_TETR_2"/>
    <property type="match status" value="1"/>
</dbReference>
<evidence type="ECO:0000256" key="1">
    <source>
        <dbReference type="ARBA" id="ARBA00023125"/>
    </source>
</evidence>
<reference evidence="4 5" key="1">
    <citation type="journal article" date="2019" name="Int. J. Syst. Evol. Microbiol.">
        <title>The Global Catalogue of Microorganisms (GCM) 10K type strain sequencing project: providing services to taxonomists for standard genome sequencing and annotation.</title>
        <authorList>
            <consortium name="The Broad Institute Genomics Platform"/>
            <consortium name="The Broad Institute Genome Sequencing Center for Infectious Disease"/>
            <person name="Wu L."/>
            <person name="Ma J."/>
        </authorList>
    </citation>
    <scope>NUCLEOTIDE SEQUENCE [LARGE SCALE GENOMIC DNA]</scope>
    <source>
        <strain evidence="4 5">JCM 14718</strain>
    </source>
</reference>
<dbReference type="Pfam" id="PF00440">
    <property type="entry name" value="TetR_N"/>
    <property type="match status" value="1"/>
</dbReference>
<evidence type="ECO:0000313" key="5">
    <source>
        <dbReference type="Proteomes" id="UP001500618"/>
    </source>
</evidence>
<protein>
    <submittedName>
        <fullName evidence="4">TetR/AcrR family transcriptional regulator</fullName>
    </submittedName>
</protein>
<evidence type="ECO:0000313" key="4">
    <source>
        <dbReference type="EMBL" id="GAA1669448.1"/>
    </source>
</evidence>
<dbReference type="SUPFAM" id="SSF46689">
    <property type="entry name" value="Homeodomain-like"/>
    <property type="match status" value="1"/>
</dbReference>
<evidence type="ECO:0000256" key="2">
    <source>
        <dbReference type="PROSITE-ProRule" id="PRU00335"/>
    </source>
</evidence>
<dbReference type="Gene3D" id="1.10.357.10">
    <property type="entry name" value="Tetracycline Repressor, domain 2"/>
    <property type="match status" value="1"/>
</dbReference>
<sequence>MRVRGTKQDLLQQALAAELPDDATAERILGAAFEQAEDFGLRRFTIDEVARRVGVSRVTVYRYFPKKDLLLNALLMRELRRFLTKVDAVLAAQSTPDAKLVEGLVFCLEFLRGHKVLNRLLRTEPELILPLLTVKAGDVLAAARGWIAGHIRAEIAAGRLALPDEDVEGVAELIARNVLSLVLTRDTVLPIDSPSGRRRIAELYLAPIVASLQPR</sequence>
<dbReference type="InterPro" id="IPR001647">
    <property type="entry name" value="HTH_TetR"/>
</dbReference>
<feature type="domain" description="HTH tetR-type" evidence="3">
    <location>
        <begin position="22"/>
        <end position="82"/>
    </location>
</feature>
<comment type="caution">
    <text evidence="4">The sequence shown here is derived from an EMBL/GenBank/DDBJ whole genome shotgun (WGS) entry which is preliminary data.</text>
</comment>
<feature type="DNA-binding region" description="H-T-H motif" evidence="2">
    <location>
        <begin position="45"/>
        <end position="64"/>
    </location>
</feature>
<dbReference type="RefSeq" id="WP_163570536.1">
    <property type="nucleotide sequence ID" value="NZ_BAAANY010000007.1"/>
</dbReference>
<dbReference type="PRINTS" id="PR00455">
    <property type="entry name" value="HTHTETR"/>
</dbReference>
<dbReference type="PANTHER" id="PTHR30055">
    <property type="entry name" value="HTH-TYPE TRANSCRIPTIONAL REGULATOR RUTR"/>
    <property type="match status" value="1"/>
</dbReference>
<accession>A0ABN2GDJ0</accession>
<dbReference type="Gene3D" id="1.10.10.60">
    <property type="entry name" value="Homeodomain-like"/>
    <property type="match status" value="1"/>
</dbReference>